<feature type="transmembrane region" description="Helical" evidence="1">
    <location>
        <begin position="20"/>
        <end position="36"/>
    </location>
</feature>
<keyword evidence="1" id="KW-0472">Membrane</keyword>
<keyword evidence="3" id="KW-1185">Reference proteome</keyword>
<evidence type="ECO:0000313" key="2">
    <source>
        <dbReference type="EMBL" id="MBP1965183.1"/>
    </source>
</evidence>
<comment type="caution">
    <text evidence="2">The sequence shown here is derived from an EMBL/GenBank/DDBJ whole genome shotgun (WGS) entry which is preliminary data.</text>
</comment>
<evidence type="ECO:0000256" key="1">
    <source>
        <dbReference type="SAM" id="Phobius"/>
    </source>
</evidence>
<accession>A0ABS4I303</accession>
<reference evidence="2 3" key="1">
    <citation type="submission" date="2021-03" db="EMBL/GenBank/DDBJ databases">
        <title>Genomic Encyclopedia of Type Strains, Phase IV (KMG-IV): sequencing the most valuable type-strain genomes for metagenomic binning, comparative biology and taxonomic classification.</title>
        <authorList>
            <person name="Goeker M."/>
        </authorList>
    </citation>
    <scope>NUCLEOTIDE SEQUENCE [LARGE SCALE GENOMIC DNA]</scope>
    <source>
        <strain evidence="2 3">DSM 24950</strain>
    </source>
</reference>
<dbReference type="EMBL" id="JAGGKV010000012">
    <property type="protein sequence ID" value="MBP1965183.1"/>
    <property type="molecule type" value="Genomic_DNA"/>
</dbReference>
<keyword evidence="1" id="KW-0812">Transmembrane</keyword>
<protein>
    <submittedName>
        <fullName evidence="2">Uncharacterized protein</fullName>
    </submittedName>
</protein>
<name>A0ABS4I303_9BACL</name>
<sequence>MSKKLGIGNNTLLPVSENKIFIGQISNFAVIGRVLCKRKRYLMDIKRIKQVVKMMELTSISTDKISRVALLNRNTELEIIEKEDCVSIDVKFKENGLQTGFGGLTDSKGIGFQRFLNQYKLQKSILIVLICEETGEEFHINGFFNTELRTLKNIK</sequence>
<gene>
    <name evidence="2" type="ORF">J2Z65_004416</name>
</gene>
<dbReference type="RefSeq" id="WP_167051886.1">
    <property type="nucleotide sequence ID" value="NZ_JAAOZR010000001.1"/>
</dbReference>
<dbReference type="Proteomes" id="UP001519344">
    <property type="component" value="Unassembled WGS sequence"/>
</dbReference>
<evidence type="ECO:0000313" key="3">
    <source>
        <dbReference type="Proteomes" id="UP001519344"/>
    </source>
</evidence>
<keyword evidence="1" id="KW-1133">Transmembrane helix</keyword>
<proteinExistence type="predicted"/>
<organism evidence="2 3">
    <name type="scientific">Paenibacillus aceris</name>
    <dbReference type="NCBI Taxonomy" id="869555"/>
    <lineage>
        <taxon>Bacteria</taxon>
        <taxon>Bacillati</taxon>
        <taxon>Bacillota</taxon>
        <taxon>Bacilli</taxon>
        <taxon>Bacillales</taxon>
        <taxon>Paenibacillaceae</taxon>
        <taxon>Paenibacillus</taxon>
    </lineage>
</organism>